<evidence type="ECO:0000256" key="10">
    <source>
        <dbReference type="ARBA" id="ARBA00023180"/>
    </source>
</evidence>
<dbReference type="PANTHER" id="PTHR42643">
    <property type="entry name" value="IONOTROPIC RECEPTOR 20A-RELATED"/>
    <property type="match status" value="1"/>
</dbReference>
<evidence type="ECO:0000313" key="15">
    <source>
        <dbReference type="EMBL" id="KAG8176168.1"/>
    </source>
</evidence>
<dbReference type="Pfam" id="PF00060">
    <property type="entry name" value="Lig_chan"/>
    <property type="match status" value="1"/>
</dbReference>
<comment type="similarity">
    <text evidence="2">Belongs to the glutamate-gated ion channel (TC 1.A.10.1) family.</text>
</comment>
<comment type="caution">
    <text evidence="15">The sequence shown here is derived from an EMBL/GenBank/DDBJ whole genome shotgun (WGS) entry which is preliminary data.</text>
</comment>
<dbReference type="Gene3D" id="1.10.287.70">
    <property type="match status" value="1"/>
</dbReference>
<keyword evidence="16" id="KW-1185">Reference proteome</keyword>
<keyword evidence="10" id="KW-0325">Glycoprotein</keyword>
<keyword evidence="8 13" id="KW-0472">Membrane</keyword>
<evidence type="ECO:0000256" key="8">
    <source>
        <dbReference type="ARBA" id="ARBA00023136"/>
    </source>
</evidence>
<evidence type="ECO:0000259" key="14">
    <source>
        <dbReference type="SMART" id="SM00918"/>
    </source>
</evidence>
<protein>
    <recommendedName>
        <fullName evidence="14">Ionotropic glutamate receptor L-glutamate and glycine-binding domain-containing protein</fullName>
    </recommendedName>
</protein>
<feature type="domain" description="Ionotropic glutamate receptor L-glutamate and glycine-binding" evidence="14">
    <location>
        <begin position="10"/>
        <end position="71"/>
    </location>
</feature>
<keyword evidence="9" id="KW-0675">Receptor</keyword>
<comment type="subcellular location">
    <subcellularLocation>
        <location evidence="1">Cell membrane</location>
        <topology evidence="1">Multi-pass membrane protein</topology>
    </subcellularLocation>
</comment>
<keyword evidence="11" id="KW-1071">Ligand-gated ion channel</keyword>
<keyword evidence="7" id="KW-0406">Ion transport</keyword>
<keyword evidence="4" id="KW-1003">Cell membrane</keyword>
<evidence type="ECO:0000256" key="1">
    <source>
        <dbReference type="ARBA" id="ARBA00004651"/>
    </source>
</evidence>
<keyword evidence="3" id="KW-0813">Transport</keyword>
<dbReference type="EMBL" id="JAFNEN010000915">
    <property type="protein sequence ID" value="KAG8176168.1"/>
    <property type="molecule type" value="Genomic_DNA"/>
</dbReference>
<organism evidence="15 16">
    <name type="scientific">Oedothorax gibbosus</name>
    <dbReference type="NCBI Taxonomy" id="931172"/>
    <lineage>
        <taxon>Eukaryota</taxon>
        <taxon>Metazoa</taxon>
        <taxon>Ecdysozoa</taxon>
        <taxon>Arthropoda</taxon>
        <taxon>Chelicerata</taxon>
        <taxon>Arachnida</taxon>
        <taxon>Araneae</taxon>
        <taxon>Araneomorphae</taxon>
        <taxon>Entelegynae</taxon>
        <taxon>Araneoidea</taxon>
        <taxon>Linyphiidae</taxon>
        <taxon>Erigoninae</taxon>
        <taxon>Oedothorax</taxon>
    </lineage>
</organism>
<evidence type="ECO:0000256" key="13">
    <source>
        <dbReference type="SAM" id="Phobius"/>
    </source>
</evidence>
<evidence type="ECO:0000313" key="16">
    <source>
        <dbReference type="Proteomes" id="UP000827092"/>
    </source>
</evidence>
<evidence type="ECO:0000256" key="3">
    <source>
        <dbReference type="ARBA" id="ARBA00022448"/>
    </source>
</evidence>
<dbReference type="InterPro" id="IPR001320">
    <property type="entry name" value="Iontro_rcpt_C"/>
</dbReference>
<dbReference type="PANTHER" id="PTHR42643:SF30">
    <property type="entry name" value="IONOTROPIC RECEPTOR 40A-RELATED"/>
    <property type="match status" value="1"/>
</dbReference>
<evidence type="ECO:0000256" key="7">
    <source>
        <dbReference type="ARBA" id="ARBA00023065"/>
    </source>
</evidence>
<keyword evidence="12" id="KW-0407">Ion channel</keyword>
<dbReference type="SMART" id="SM00918">
    <property type="entry name" value="Lig_chan-Glu_bd"/>
    <property type="match status" value="1"/>
</dbReference>
<keyword evidence="5 13" id="KW-0812">Transmembrane</keyword>
<dbReference type="Proteomes" id="UP000827092">
    <property type="component" value="Unassembled WGS sequence"/>
</dbReference>
<dbReference type="InterPro" id="IPR052192">
    <property type="entry name" value="Insect_Ionotropic_Sensory_Rcpt"/>
</dbReference>
<evidence type="ECO:0000256" key="11">
    <source>
        <dbReference type="ARBA" id="ARBA00023286"/>
    </source>
</evidence>
<sequence length="393" mass="45074">MTIAFVPMKNFFELKGNSTKGIILEGIEAKLLETISKYMNINFKLVSPEDRQWGYQKPGGNWTGIIGMVARSEADMGLAYLSITESRTRVVDFSIPYSVLDRTFATEKPEPLSTLSNFTYPFSSGVWLSSLFVFMVTVFLFKFLMEKKRPWLWILIEVFGSMCGQNMRDDKRSWKWRLFLGFWLIYVTFLTLAYSVVLLSVITVPWSDNGIKNLEDLSEAVHNKGYRCLAAKGSADTEFLLTSQMNYVNTIGEAIIKNNWFYDPTKGLPKHLDTKTAIIGSRMRMHIAYGIPPYSLKHMSQSSFGVSHVGIALKKGFCCTEALNSVLLRILSSGIYQKYVEHEVYHEIQRSSKENDELAQDFSLSLQELWGEFILLFCGYFTSFLVFLYECRK</sequence>
<dbReference type="AlphaFoldDB" id="A0AAV6TWM2"/>
<feature type="transmembrane region" description="Helical" evidence="13">
    <location>
        <begin position="125"/>
        <end position="145"/>
    </location>
</feature>
<evidence type="ECO:0000256" key="2">
    <source>
        <dbReference type="ARBA" id="ARBA00008685"/>
    </source>
</evidence>
<dbReference type="GO" id="GO:0050906">
    <property type="term" value="P:detection of stimulus involved in sensory perception"/>
    <property type="evidence" value="ECO:0007669"/>
    <property type="project" value="UniProtKB-ARBA"/>
</dbReference>
<name>A0AAV6TWM2_9ARAC</name>
<dbReference type="GO" id="GO:0015276">
    <property type="term" value="F:ligand-gated monoatomic ion channel activity"/>
    <property type="evidence" value="ECO:0007669"/>
    <property type="project" value="InterPro"/>
</dbReference>
<keyword evidence="6 13" id="KW-1133">Transmembrane helix</keyword>
<evidence type="ECO:0000256" key="4">
    <source>
        <dbReference type="ARBA" id="ARBA00022475"/>
    </source>
</evidence>
<dbReference type="Pfam" id="PF10613">
    <property type="entry name" value="Lig_chan-Glu_bd"/>
    <property type="match status" value="1"/>
</dbReference>
<dbReference type="SUPFAM" id="SSF53850">
    <property type="entry name" value="Periplasmic binding protein-like II"/>
    <property type="match status" value="1"/>
</dbReference>
<dbReference type="Gene3D" id="3.40.190.10">
    <property type="entry name" value="Periplasmic binding protein-like II"/>
    <property type="match status" value="1"/>
</dbReference>
<accession>A0AAV6TWM2</accession>
<evidence type="ECO:0000256" key="6">
    <source>
        <dbReference type="ARBA" id="ARBA00022989"/>
    </source>
</evidence>
<evidence type="ECO:0000256" key="9">
    <source>
        <dbReference type="ARBA" id="ARBA00023170"/>
    </source>
</evidence>
<evidence type="ECO:0000256" key="5">
    <source>
        <dbReference type="ARBA" id="ARBA00022692"/>
    </source>
</evidence>
<feature type="transmembrane region" description="Helical" evidence="13">
    <location>
        <begin position="179"/>
        <end position="206"/>
    </location>
</feature>
<dbReference type="GO" id="GO:0005886">
    <property type="term" value="C:plasma membrane"/>
    <property type="evidence" value="ECO:0007669"/>
    <property type="project" value="UniProtKB-SubCell"/>
</dbReference>
<evidence type="ECO:0000256" key="12">
    <source>
        <dbReference type="ARBA" id="ARBA00023303"/>
    </source>
</evidence>
<proteinExistence type="inferred from homology"/>
<dbReference type="InterPro" id="IPR019594">
    <property type="entry name" value="Glu/Gly-bd"/>
</dbReference>
<reference evidence="15 16" key="1">
    <citation type="journal article" date="2022" name="Nat. Ecol. Evol.">
        <title>A masculinizing supergene underlies an exaggerated male reproductive morph in a spider.</title>
        <authorList>
            <person name="Hendrickx F."/>
            <person name="De Corte Z."/>
            <person name="Sonet G."/>
            <person name="Van Belleghem S.M."/>
            <person name="Kostlbacher S."/>
            <person name="Vangestel C."/>
        </authorList>
    </citation>
    <scope>NUCLEOTIDE SEQUENCE [LARGE SCALE GENOMIC DNA]</scope>
    <source>
        <strain evidence="15">W744_W776</strain>
    </source>
</reference>
<gene>
    <name evidence="15" type="ORF">JTE90_012958</name>
</gene>
<feature type="transmembrane region" description="Helical" evidence="13">
    <location>
        <begin position="369"/>
        <end position="389"/>
    </location>
</feature>